<dbReference type="OrthoDB" id="10253744at2759"/>
<dbReference type="GeneID" id="4837702"/>
<proteinExistence type="inferred from homology"/>
<dbReference type="OMA" id="IWYGRVF"/>
<dbReference type="FunCoup" id="A3LSJ4">
    <property type="interactions" value="14"/>
</dbReference>
<evidence type="ECO:0000313" key="3">
    <source>
        <dbReference type="EMBL" id="ABN65579.2"/>
    </source>
</evidence>
<dbReference type="HOGENOM" id="CLU_044499_1_0_1"/>
<keyword evidence="4" id="KW-1185">Reference proteome</keyword>
<organism evidence="3 4">
    <name type="scientific">Scheffersomyces stipitis (strain ATCC 58785 / CBS 6054 / NBRC 10063 / NRRL Y-11545)</name>
    <name type="common">Yeast</name>
    <name type="synonym">Pichia stipitis</name>
    <dbReference type="NCBI Taxonomy" id="322104"/>
    <lineage>
        <taxon>Eukaryota</taxon>
        <taxon>Fungi</taxon>
        <taxon>Dikarya</taxon>
        <taxon>Ascomycota</taxon>
        <taxon>Saccharomycotina</taxon>
        <taxon>Pichiomycetes</taxon>
        <taxon>Debaryomycetaceae</taxon>
        <taxon>Scheffersomyces</taxon>
    </lineage>
</organism>
<dbReference type="InParanoid" id="A3LSJ4"/>
<gene>
    <name evidence="3" type="ORF">PICST_57097</name>
</gene>
<dbReference type="PANTHER" id="PTHR31902">
    <property type="entry name" value="ACTIN PATCHES DISTAL PROTEIN 1"/>
    <property type="match status" value="1"/>
</dbReference>
<dbReference type="Proteomes" id="UP000002258">
    <property type="component" value="Chromosome 3"/>
</dbReference>
<dbReference type="EMBL" id="CP000497">
    <property type="protein sequence ID" value="ABN65579.2"/>
    <property type="molecule type" value="Genomic_DNA"/>
</dbReference>
<dbReference type="InterPro" id="IPR036249">
    <property type="entry name" value="Thioredoxin-like_sf"/>
</dbReference>
<sequence>DTGCTFCSVPELPSDKQIDFQANLNGTKILPWKHVLILTHGFSDFSTMPSKIELVPGSLSSEINSLKKHIISPHHPILVSNILLKSHKKLVYLYPDNKVIKFDLNHTQDFVRKYLVPQASELAPVYNPFKVAAEESSSKKTEEPVAGHNFDEFTVDKNLVLICGHAKRDIRCGQLAPLLENEFEQVLHRENLSKITDLGLISHIGGHAYAGNVIYFPKENDKDIIWYGRVFPETVQGIVSETIKKGTIIADLYRGVLPQN</sequence>
<comment type="similarity">
    <text evidence="1">Belongs to the AIM32 family.</text>
</comment>
<feature type="non-terminal residue" evidence="3">
    <location>
        <position position="1"/>
    </location>
</feature>
<accession>A3LSJ4</accession>
<dbReference type="eggNOG" id="ENOG502QS3W">
    <property type="taxonomic scope" value="Eukaryota"/>
</dbReference>
<dbReference type="KEGG" id="pic:PICST_57097"/>
<dbReference type="Pfam" id="PF06999">
    <property type="entry name" value="Suc_Fer-like"/>
    <property type="match status" value="1"/>
</dbReference>
<dbReference type="PANTHER" id="PTHR31902:SF7">
    <property type="entry name" value="ALTERED INHERITANCE OF MITOCHONDRIA PROTEIN 32"/>
    <property type="match status" value="1"/>
</dbReference>
<dbReference type="STRING" id="322104.A3LSJ4"/>
<name>A3LSJ4_PICST</name>
<evidence type="ECO:0000256" key="2">
    <source>
        <dbReference type="ARBA" id="ARBA00040895"/>
    </source>
</evidence>
<dbReference type="Gene3D" id="3.40.30.10">
    <property type="entry name" value="Glutaredoxin"/>
    <property type="match status" value="1"/>
</dbReference>
<protein>
    <recommendedName>
        <fullName evidence="2">Altered inheritance of mitochondria protein 32</fullName>
    </recommendedName>
</protein>
<dbReference type="RefSeq" id="XP_001383608.2">
    <property type="nucleotide sequence ID" value="XM_001383571.1"/>
</dbReference>
<evidence type="ECO:0000313" key="4">
    <source>
        <dbReference type="Proteomes" id="UP000002258"/>
    </source>
</evidence>
<dbReference type="AlphaFoldDB" id="A3LSJ4"/>
<dbReference type="InterPro" id="IPR009737">
    <property type="entry name" value="Aim32/Apd1-like"/>
</dbReference>
<evidence type="ECO:0000256" key="1">
    <source>
        <dbReference type="ARBA" id="ARBA00038208"/>
    </source>
</evidence>
<reference evidence="3 4" key="1">
    <citation type="journal article" date="2007" name="Nat. Biotechnol.">
        <title>Genome sequence of the lignocellulose-bioconverting and xylose-fermenting yeast Pichia stipitis.</title>
        <authorList>
            <person name="Jeffries T.W."/>
            <person name="Grigoriev I.V."/>
            <person name="Grimwood J."/>
            <person name="Laplaza J.M."/>
            <person name="Aerts A."/>
            <person name="Salamov A."/>
            <person name="Schmutz J."/>
            <person name="Lindquist E."/>
            <person name="Dehal P."/>
            <person name="Shapiro H."/>
            <person name="Jin Y.S."/>
            <person name="Passoth V."/>
            <person name="Richardson P.M."/>
        </authorList>
    </citation>
    <scope>NUCLEOTIDE SEQUENCE [LARGE SCALE GENOMIC DNA]</scope>
    <source>
        <strain evidence="4">ATCC 58785 / CBS 6054 / NBRC 10063 / NRRL Y-11545</strain>
    </source>
</reference>
<dbReference type="CDD" id="cd03062">
    <property type="entry name" value="TRX_Fd_Sucrase"/>
    <property type="match status" value="1"/>
</dbReference>
<dbReference type="SUPFAM" id="SSF52833">
    <property type="entry name" value="Thioredoxin-like"/>
    <property type="match status" value="1"/>
</dbReference>